<evidence type="ECO:0000256" key="17">
    <source>
        <dbReference type="ARBA" id="ARBA00023264"/>
    </source>
</evidence>
<keyword evidence="14" id="KW-0443">Lipid metabolism</keyword>
<dbReference type="PROSITE" id="PS01315">
    <property type="entry name" value="CDS"/>
    <property type="match status" value="1"/>
</dbReference>
<evidence type="ECO:0000256" key="1">
    <source>
        <dbReference type="ARBA" id="ARBA00001698"/>
    </source>
</evidence>
<keyword evidence="12 18" id="KW-0548">Nucleotidyltransferase</keyword>
<proteinExistence type="inferred from homology"/>
<dbReference type="PANTHER" id="PTHR46382">
    <property type="entry name" value="PHOSPHATIDATE CYTIDYLYLTRANSFERASE"/>
    <property type="match status" value="1"/>
</dbReference>
<dbReference type="Proteomes" id="UP000651977">
    <property type="component" value="Unassembled WGS sequence"/>
</dbReference>
<organism evidence="20 21">
    <name type="scientific">Agarivorans gilvus</name>
    <dbReference type="NCBI Taxonomy" id="680279"/>
    <lineage>
        <taxon>Bacteria</taxon>
        <taxon>Pseudomonadati</taxon>
        <taxon>Pseudomonadota</taxon>
        <taxon>Gammaproteobacteria</taxon>
        <taxon>Alteromonadales</taxon>
        <taxon>Alteromonadaceae</taxon>
        <taxon>Agarivorans</taxon>
    </lineage>
</organism>
<feature type="transmembrane region" description="Helical" evidence="19">
    <location>
        <begin position="190"/>
        <end position="210"/>
    </location>
</feature>
<evidence type="ECO:0000256" key="3">
    <source>
        <dbReference type="ARBA" id="ARBA00005119"/>
    </source>
</evidence>
<evidence type="ECO:0000256" key="12">
    <source>
        <dbReference type="ARBA" id="ARBA00022695"/>
    </source>
</evidence>
<feature type="transmembrane region" description="Helical" evidence="19">
    <location>
        <begin position="150"/>
        <end position="169"/>
    </location>
</feature>
<evidence type="ECO:0000256" key="13">
    <source>
        <dbReference type="ARBA" id="ARBA00022989"/>
    </source>
</evidence>
<keyword evidence="15 19" id="KW-0472">Membrane</keyword>
<dbReference type="GO" id="GO:0016779">
    <property type="term" value="F:nucleotidyltransferase activity"/>
    <property type="evidence" value="ECO:0007669"/>
    <property type="project" value="UniProtKB-KW"/>
</dbReference>
<keyword evidence="13 19" id="KW-1133">Transmembrane helix</keyword>
<comment type="catalytic activity">
    <reaction evidence="1 18">
        <text>a 1,2-diacyl-sn-glycero-3-phosphate + CTP + H(+) = a CDP-1,2-diacyl-sn-glycerol + diphosphate</text>
        <dbReference type="Rhea" id="RHEA:16229"/>
        <dbReference type="ChEBI" id="CHEBI:15378"/>
        <dbReference type="ChEBI" id="CHEBI:33019"/>
        <dbReference type="ChEBI" id="CHEBI:37563"/>
        <dbReference type="ChEBI" id="CHEBI:58332"/>
        <dbReference type="ChEBI" id="CHEBI:58608"/>
        <dbReference type="EC" id="2.7.7.41"/>
    </reaction>
</comment>
<evidence type="ECO:0000256" key="10">
    <source>
        <dbReference type="ARBA" id="ARBA00022679"/>
    </source>
</evidence>
<evidence type="ECO:0000256" key="16">
    <source>
        <dbReference type="ARBA" id="ARBA00023209"/>
    </source>
</evidence>
<evidence type="ECO:0000256" key="11">
    <source>
        <dbReference type="ARBA" id="ARBA00022692"/>
    </source>
</evidence>
<evidence type="ECO:0000256" key="9">
    <source>
        <dbReference type="ARBA" id="ARBA00022516"/>
    </source>
</evidence>
<evidence type="ECO:0000256" key="7">
    <source>
        <dbReference type="ARBA" id="ARBA00019373"/>
    </source>
</evidence>
<evidence type="ECO:0000256" key="8">
    <source>
        <dbReference type="ARBA" id="ARBA00022475"/>
    </source>
</evidence>
<protein>
    <recommendedName>
        <fullName evidence="7 18">Phosphatidate cytidylyltransferase</fullName>
        <ecNumber evidence="6 18">2.7.7.41</ecNumber>
    </recommendedName>
</protein>
<feature type="transmembrane region" description="Helical" evidence="19">
    <location>
        <begin position="216"/>
        <end position="235"/>
    </location>
</feature>
<reference evidence="21" key="1">
    <citation type="journal article" date="2019" name="Int. J. Syst. Evol. Microbiol.">
        <title>The Global Catalogue of Microorganisms (GCM) 10K type strain sequencing project: providing services to taxonomists for standard genome sequencing and annotation.</title>
        <authorList>
            <consortium name="The Broad Institute Genomics Platform"/>
            <consortium name="The Broad Institute Genome Sequencing Center for Infectious Disease"/>
            <person name="Wu L."/>
            <person name="Ma J."/>
        </authorList>
    </citation>
    <scope>NUCLEOTIDE SEQUENCE [LARGE SCALE GENOMIC DNA]</scope>
    <source>
        <strain evidence="21">CGMCC 1.10131</strain>
    </source>
</reference>
<evidence type="ECO:0000256" key="18">
    <source>
        <dbReference type="RuleBase" id="RU003938"/>
    </source>
</evidence>
<feature type="transmembrane region" description="Helical" evidence="19">
    <location>
        <begin position="56"/>
        <end position="75"/>
    </location>
</feature>
<name>A0ABQ1I1R9_9ALTE</name>
<keyword evidence="9" id="KW-0444">Lipid biosynthesis</keyword>
<evidence type="ECO:0000256" key="19">
    <source>
        <dbReference type="SAM" id="Phobius"/>
    </source>
</evidence>
<keyword evidence="11 18" id="KW-0812">Transmembrane</keyword>
<dbReference type="InterPro" id="IPR000374">
    <property type="entry name" value="PC_trans"/>
</dbReference>
<dbReference type="EMBL" id="BMDY01000006">
    <property type="protein sequence ID" value="GGB01632.1"/>
    <property type="molecule type" value="Genomic_DNA"/>
</dbReference>
<dbReference type="EC" id="2.7.7.41" evidence="6 18"/>
<sequence>MLKQRVLTALILAPLALAAIFMLPLPGLALALALVLVLAAREWARVVSELNSKRVGFLLVFALSFGLSFWLMPLQGLASSAVFSVVVGIAACAWGGSIYLLATYPNAARFWHNSSLFKLIVGLVVLLPFFWSLIFLRAIDPDHPSVGGAWVLYVLLLVWAADSGAYFAGRRFGRHKLAKNVSPKKTIEGLLGGFCVAALVTVGAFLFMPIALGKEWVLIVASVFTVLASVVGDLVESMFKRQAGIKDSGTLLPGHGGLLDRIDSLTAAMPVFAFFYLHWM</sequence>
<dbReference type="PANTHER" id="PTHR46382:SF1">
    <property type="entry name" value="PHOSPHATIDATE CYTIDYLYLTRANSFERASE"/>
    <property type="match status" value="1"/>
</dbReference>
<accession>A0ABQ1I1R9</accession>
<comment type="caution">
    <text evidence="20">The sequence shown here is derived from an EMBL/GenBank/DDBJ whole genome shotgun (WGS) entry which is preliminary data.</text>
</comment>
<keyword evidence="17" id="KW-1208">Phospholipid metabolism</keyword>
<evidence type="ECO:0000313" key="20">
    <source>
        <dbReference type="EMBL" id="GGB01632.1"/>
    </source>
</evidence>
<comment type="pathway">
    <text evidence="3 18">Phospholipid metabolism; CDP-diacylglycerol biosynthesis; CDP-diacylglycerol from sn-glycerol 3-phosphate: step 3/3.</text>
</comment>
<feature type="transmembrane region" description="Helical" evidence="19">
    <location>
        <begin position="81"/>
        <end position="104"/>
    </location>
</feature>
<feature type="transmembrane region" description="Helical" evidence="19">
    <location>
        <begin position="116"/>
        <end position="138"/>
    </location>
</feature>
<evidence type="ECO:0000256" key="15">
    <source>
        <dbReference type="ARBA" id="ARBA00023136"/>
    </source>
</evidence>
<keyword evidence="10 18" id="KW-0808">Transferase</keyword>
<comment type="similarity">
    <text evidence="5 18">Belongs to the CDS family.</text>
</comment>
<dbReference type="RefSeq" id="WP_055734911.1">
    <property type="nucleotide sequence ID" value="NZ_BMDY01000006.1"/>
</dbReference>
<keyword evidence="21" id="KW-1185">Reference proteome</keyword>
<keyword evidence="16" id="KW-0594">Phospholipid biosynthesis</keyword>
<evidence type="ECO:0000256" key="6">
    <source>
        <dbReference type="ARBA" id="ARBA00012487"/>
    </source>
</evidence>
<dbReference type="Pfam" id="PF01148">
    <property type="entry name" value="CTP_transf_1"/>
    <property type="match status" value="1"/>
</dbReference>
<evidence type="ECO:0000256" key="14">
    <source>
        <dbReference type="ARBA" id="ARBA00023098"/>
    </source>
</evidence>
<evidence type="ECO:0000256" key="5">
    <source>
        <dbReference type="ARBA" id="ARBA00010185"/>
    </source>
</evidence>
<evidence type="ECO:0000256" key="4">
    <source>
        <dbReference type="ARBA" id="ARBA00005189"/>
    </source>
</evidence>
<gene>
    <name evidence="20" type="primary">cdsA</name>
    <name evidence="20" type="ORF">GCM10007414_13560</name>
</gene>
<evidence type="ECO:0000313" key="21">
    <source>
        <dbReference type="Proteomes" id="UP000651977"/>
    </source>
</evidence>
<comment type="subcellular location">
    <subcellularLocation>
        <location evidence="2">Cell membrane</location>
        <topology evidence="2">Multi-pass membrane protein</topology>
    </subcellularLocation>
</comment>
<evidence type="ECO:0000256" key="2">
    <source>
        <dbReference type="ARBA" id="ARBA00004651"/>
    </source>
</evidence>
<keyword evidence="8" id="KW-1003">Cell membrane</keyword>
<comment type="pathway">
    <text evidence="4">Lipid metabolism.</text>
</comment>